<dbReference type="PANTHER" id="PTHR43685:SF11">
    <property type="entry name" value="GLYCOSYLTRANSFERASE TAGX-RELATED"/>
    <property type="match status" value="1"/>
</dbReference>
<protein>
    <recommendedName>
        <fullName evidence="1">Glycosyltransferase 2-like domain-containing protein</fullName>
    </recommendedName>
</protein>
<dbReference type="Gene3D" id="3.90.550.10">
    <property type="entry name" value="Spore Coat Polysaccharide Biosynthesis Protein SpsA, Chain A"/>
    <property type="match status" value="1"/>
</dbReference>
<dbReference type="InterPro" id="IPR029044">
    <property type="entry name" value="Nucleotide-diphossugar_trans"/>
</dbReference>
<dbReference type="PANTHER" id="PTHR43685">
    <property type="entry name" value="GLYCOSYLTRANSFERASE"/>
    <property type="match status" value="1"/>
</dbReference>
<organism evidence="2 3">
    <name type="scientific">Spirosoma telluris</name>
    <dbReference type="NCBI Taxonomy" id="2183553"/>
    <lineage>
        <taxon>Bacteria</taxon>
        <taxon>Pseudomonadati</taxon>
        <taxon>Bacteroidota</taxon>
        <taxon>Cytophagia</taxon>
        <taxon>Cytophagales</taxon>
        <taxon>Cytophagaceae</taxon>
        <taxon>Spirosoma</taxon>
    </lineage>
</organism>
<proteinExistence type="predicted"/>
<gene>
    <name evidence="2" type="ORF">HMF3257_11430</name>
</gene>
<dbReference type="Proteomes" id="UP000249016">
    <property type="component" value="Unassembled WGS sequence"/>
</dbReference>
<dbReference type="InterPro" id="IPR050834">
    <property type="entry name" value="Glycosyltransf_2"/>
</dbReference>
<evidence type="ECO:0000313" key="2">
    <source>
        <dbReference type="EMBL" id="RAI74719.1"/>
    </source>
</evidence>
<name>A0A327NK02_9BACT</name>
<keyword evidence="3" id="KW-1185">Reference proteome</keyword>
<reference evidence="2 3" key="1">
    <citation type="submission" date="2018-06" db="EMBL/GenBank/DDBJ databases">
        <title>Spirosoma sp. HMF3257 Genome sequencing and assembly.</title>
        <authorList>
            <person name="Kang H."/>
            <person name="Cha I."/>
            <person name="Kim H."/>
            <person name="Kang J."/>
            <person name="Joh K."/>
        </authorList>
    </citation>
    <scope>NUCLEOTIDE SEQUENCE [LARGE SCALE GENOMIC DNA]</scope>
    <source>
        <strain evidence="2 3">HMF3257</strain>
    </source>
</reference>
<dbReference type="CDD" id="cd00761">
    <property type="entry name" value="Glyco_tranf_GTA_type"/>
    <property type="match status" value="1"/>
</dbReference>
<sequence>MITKKETVAVCIPTYNQAGYLQQAVESVLNQTHLPDEIWISDDASTDDTEKVGLKLAKEYPIIKYIRQKSNLGMGGNPNWLMRQPQTDFVAKLDSDDFYNPGYLEELVNLMKKNPQAGYAHCNVNQVNEKSVIGRQRLLNRKQEYVDGAASLKGLVMGYRVAANIILFRRIAIESVNFWDPNLAFADDWDLAVRLADQGWGNCFSPNILANYRVWSGVGNIRQKRKLDEIKG</sequence>
<evidence type="ECO:0000313" key="3">
    <source>
        <dbReference type="Proteomes" id="UP000249016"/>
    </source>
</evidence>
<dbReference type="Pfam" id="PF00535">
    <property type="entry name" value="Glycos_transf_2"/>
    <property type="match status" value="1"/>
</dbReference>
<comment type="caution">
    <text evidence="2">The sequence shown here is derived from an EMBL/GenBank/DDBJ whole genome shotgun (WGS) entry which is preliminary data.</text>
</comment>
<dbReference type="SUPFAM" id="SSF53448">
    <property type="entry name" value="Nucleotide-diphospho-sugar transferases"/>
    <property type="match status" value="1"/>
</dbReference>
<dbReference type="RefSeq" id="WP_111342270.1">
    <property type="nucleotide sequence ID" value="NZ_QLII01000001.1"/>
</dbReference>
<accession>A0A327NK02</accession>
<dbReference type="EMBL" id="QLII01000001">
    <property type="protein sequence ID" value="RAI74719.1"/>
    <property type="molecule type" value="Genomic_DNA"/>
</dbReference>
<dbReference type="InterPro" id="IPR001173">
    <property type="entry name" value="Glyco_trans_2-like"/>
</dbReference>
<dbReference type="AlphaFoldDB" id="A0A327NK02"/>
<feature type="domain" description="Glycosyltransferase 2-like" evidence="1">
    <location>
        <begin position="10"/>
        <end position="138"/>
    </location>
</feature>
<dbReference type="OrthoDB" id="9815829at2"/>
<evidence type="ECO:0000259" key="1">
    <source>
        <dbReference type="Pfam" id="PF00535"/>
    </source>
</evidence>